<dbReference type="PANTHER" id="PTHR23268:SF28">
    <property type="entry name" value="T CELL RECEPTOR BETA VARIABLE 19"/>
    <property type="match status" value="1"/>
</dbReference>
<organism evidence="4 5">
    <name type="scientific">Mola mola</name>
    <name type="common">Ocean sunfish</name>
    <name type="synonym">Tetraodon mola</name>
    <dbReference type="NCBI Taxonomy" id="94237"/>
    <lineage>
        <taxon>Eukaryota</taxon>
        <taxon>Metazoa</taxon>
        <taxon>Chordata</taxon>
        <taxon>Craniata</taxon>
        <taxon>Vertebrata</taxon>
        <taxon>Euteleostomi</taxon>
        <taxon>Actinopterygii</taxon>
        <taxon>Neopterygii</taxon>
        <taxon>Teleostei</taxon>
        <taxon>Neoteleostei</taxon>
        <taxon>Acanthomorphata</taxon>
        <taxon>Eupercaria</taxon>
        <taxon>Tetraodontiformes</taxon>
        <taxon>Molidae</taxon>
        <taxon>Mola</taxon>
    </lineage>
</organism>
<dbReference type="Ensembl" id="ENSMMOT00000021842.1">
    <property type="protein sequence ID" value="ENSMMOP00000021486.1"/>
    <property type="gene ID" value="ENSMMOG00000016330.1"/>
</dbReference>
<keyword evidence="5" id="KW-1185">Reference proteome</keyword>
<sequence>SLCQTHRGQSFGPHAEHTAERKHFMGIHCSIRQLTPRKAGQNPAVTLQREQHDNEILQMFWYRLSVAGGLRLVTYSFGKDVSSNEAPFNQSKFAMSRPTLTRSSLQINSVEAADSAVYSCASRRAHLTLQHHRADRLR</sequence>
<reference evidence="4" key="2">
    <citation type="submission" date="2025-09" db="UniProtKB">
        <authorList>
            <consortium name="Ensembl"/>
        </authorList>
    </citation>
    <scope>IDENTIFICATION</scope>
</reference>
<dbReference type="Gene3D" id="2.60.40.10">
    <property type="entry name" value="Immunoglobulins"/>
    <property type="match status" value="1"/>
</dbReference>
<dbReference type="PROSITE" id="PS50835">
    <property type="entry name" value="IG_LIKE"/>
    <property type="match status" value="1"/>
</dbReference>
<dbReference type="SUPFAM" id="SSF48726">
    <property type="entry name" value="Immunoglobulin"/>
    <property type="match status" value="1"/>
</dbReference>
<dbReference type="GO" id="GO:0005886">
    <property type="term" value="C:plasma membrane"/>
    <property type="evidence" value="ECO:0007669"/>
    <property type="project" value="TreeGrafter"/>
</dbReference>
<dbReference type="PANTHER" id="PTHR23268">
    <property type="entry name" value="T-CELL RECEPTOR BETA CHAIN"/>
    <property type="match status" value="1"/>
</dbReference>
<evidence type="ECO:0000259" key="3">
    <source>
        <dbReference type="PROSITE" id="PS50835"/>
    </source>
</evidence>
<evidence type="ECO:0000256" key="2">
    <source>
        <dbReference type="ARBA" id="ARBA00022859"/>
    </source>
</evidence>
<dbReference type="SMART" id="SM00406">
    <property type="entry name" value="IGv"/>
    <property type="match status" value="1"/>
</dbReference>
<dbReference type="InterPro" id="IPR036179">
    <property type="entry name" value="Ig-like_dom_sf"/>
</dbReference>
<dbReference type="AlphaFoldDB" id="A0A3Q3XF94"/>
<dbReference type="InterPro" id="IPR007110">
    <property type="entry name" value="Ig-like_dom"/>
</dbReference>
<dbReference type="InterPro" id="IPR050413">
    <property type="entry name" value="TCR_beta_variable"/>
</dbReference>
<keyword evidence="1" id="KW-0732">Signal</keyword>
<evidence type="ECO:0000256" key="1">
    <source>
        <dbReference type="ARBA" id="ARBA00022729"/>
    </source>
</evidence>
<dbReference type="STRING" id="94237.ENSMMOP00000021486"/>
<accession>A0A3Q3XF94</accession>
<dbReference type="InterPro" id="IPR013106">
    <property type="entry name" value="Ig_V-set"/>
</dbReference>
<dbReference type="GO" id="GO:0002376">
    <property type="term" value="P:immune system process"/>
    <property type="evidence" value="ECO:0007669"/>
    <property type="project" value="UniProtKB-KW"/>
</dbReference>
<evidence type="ECO:0000313" key="5">
    <source>
        <dbReference type="Proteomes" id="UP000261620"/>
    </source>
</evidence>
<evidence type="ECO:0000313" key="4">
    <source>
        <dbReference type="Ensembl" id="ENSMMOP00000021486.1"/>
    </source>
</evidence>
<dbReference type="Proteomes" id="UP000261620">
    <property type="component" value="Unplaced"/>
</dbReference>
<reference evidence="4" key="1">
    <citation type="submission" date="2025-08" db="UniProtKB">
        <authorList>
            <consortium name="Ensembl"/>
        </authorList>
    </citation>
    <scope>IDENTIFICATION</scope>
</reference>
<dbReference type="Pfam" id="PF07686">
    <property type="entry name" value="V-set"/>
    <property type="match status" value="1"/>
</dbReference>
<dbReference type="GO" id="GO:0007166">
    <property type="term" value="P:cell surface receptor signaling pathway"/>
    <property type="evidence" value="ECO:0007669"/>
    <property type="project" value="TreeGrafter"/>
</dbReference>
<dbReference type="InterPro" id="IPR013783">
    <property type="entry name" value="Ig-like_fold"/>
</dbReference>
<protein>
    <recommendedName>
        <fullName evidence="3">Ig-like domain-containing protein</fullName>
    </recommendedName>
</protein>
<name>A0A3Q3XF94_MOLML</name>
<keyword evidence="2" id="KW-0391">Immunity</keyword>
<feature type="domain" description="Ig-like" evidence="3">
    <location>
        <begin position="27"/>
        <end position="130"/>
    </location>
</feature>
<proteinExistence type="predicted"/>